<dbReference type="RefSeq" id="WP_008750281.1">
    <property type="nucleotide sequence ID" value="NZ_GL622296.1"/>
</dbReference>
<evidence type="ECO:0000256" key="2">
    <source>
        <dbReference type="ARBA" id="ARBA00023125"/>
    </source>
</evidence>
<protein>
    <submittedName>
        <fullName evidence="5">Sugar-binding domain protein</fullName>
    </submittedName>
</protein>
<dbReference type="PANTHER" id="PTHR30146:SF150">
    <property type="entry name" value="ARABINOSE METABOLISM TRANSCRIPTIONAL REPRESSOR"/>
    <property type="match status" value="1"/>
</dbReference>
<dbReference type="Gene3D" id="3.40.50.2300">
    <property type="match status" value="2"/>
</dbReference>
<dbReference type="Gene3D" id="1.10.260.40">
    <property type="entry name" value="lambda repressor-like DNA-binding domains"/>
    <property type="match status" value="1"/>
</dbReference>
<dbReference type="SMART" id="SM00354">
    <property type="entry name" value="HTH_LACI"/>
    <property type="match status" value="1"/>
</dbReference>
<sequence length="336" mass="38079">MTIRELSKLINVSPAAISIVINEKKGVSKETREKVLSAIKEYNYYPKQRKKLTEKEKKNVLVLKYYRSGVFVEENQGFIASILDAIESRLQKENLNMVLRVHKESFEKFLSESDLSLYEGLILIGTEFTPELYPLFESIPIPYVVVDNTCPYTNCTAVCMNNEENVHIALQYLKQCGHKTVGYIDGNIYSENFQQRKKGFIESVNALDMEYLTEHTYMLTPTMVGAYTDMLERLKNINTLPDCLFAYNDTLALGAIKALKGLGFKIPRDVSIIGFDDIPYSAVSSPSLTTVHVQRNQIGKLAVEQLLRIKKSKKNEPVKTLITGNLIVRDSVAKKA</sequence>
<dbReference type="SUPFAM" id="SSF47413">
    <property type="entry name" value="lambda repressor-like DNA-binding domains"/>
    <property type="match status" value="1"/>
</dbReference>
<feature type="domain" description="HTH lacI-type" evidence="4">
    <location>
        <begin position="1"/>
        <end position="55"/>
    </location>
</feature>
<evidence type="ECO:0000256" key="1">
    <source>
        <dbReference type="ARBA" id="ARBA00023015"/>
    </source>
</evidence>
<comment type="caution">
    <text evidence="5">The sequence shown here is derived from an EMBL/GenBank/DDBJ whole genome shotgun (WGS) entry which is preliminary data.</text>
</comment>
<evidence type="ECO:0000256" key="3">
    <source>
        <dbReference type="ARBA" id="ARBA00023163"/>
    </source>
</evidence>
<dbReference type="SUPFAM" id="SSF53822">
    <property type="entry name" value="Periplasmic binding protein-like I"/>
    <property type="match status" value="1"/>
</dbReference>
<name>E6LKM5_9FIRM</name>
<dbReference type="eggNOG" id="COG1609">
    <property type="taxonomic scope" value="Bacteria"/>
</dbReference>
<dbReference type="InterPro" id="IPR028082">
    <property type="entry name" value="Peripla_BP_I"/>
</dbReference>
<dbReference type="CDD" id="cd01392">
    <property type="entry name" value="HTH_LacI"/>
    <property type="match status" value="1"/>
</dbReference>
<dbReference type="Pfam" id="PF00356">
    <property type="entry name" value="LacI"/>
    <property type="match status" value="1"/>
</dbReference>
<dbReference type="Proteomes" id="UP000003434">
    <property type="component" value="Unassembled WGS sequence"/>
</dbReference>
<dbReference type="InterPro" id="IPR046335">
    <property type="entry name" value="LacI/GalR-like_sensor"/>
</dbReference>
<dbReference type="InterPro" id="IPR000843">
    <property type="entry name" value="HTH_LacI"/>
</dbReference>
<gene>
    <name evidence="5" type="ORF">HMPREF0381_0510</name>
</gene>
<dbReference type="AlphaFoldDB" id="E6LKM5"/>
<keyword evidence="3" id="KW-0804">Transcription</keyword>
<keyword evidence="1" id="KW-0805">Transcription regulation</keyword>
<dbReference type="InterPro" id="IPR010982">
    <property type="entry name" value="Lambda_DNA-bd_dom_sf"/>
</dbReference>
<dbReference type="GO" id="GO:0000976">
    <property type="term" value="F:transcription cis-regulatory region binding"/>
    <property type="evidence" value="ECO:0007669"/>
    <property type="project" value="TreeGrafter"/>
</dbReference>
<dbReference type="HOGENOM" id="CLU_037628_1_2_9"/>
<dbReference type="PANTHER" id="PTHR30146">
    <property type="entry name" value="LACI-RELATED TRANSCRIPTIONAL REPRESSOR"/>
    <property type="match status" value="1"/>
</dbReference>
<evidence type="ECO:0000313" key="5">
    <source>
        <dbReference type="EMBL" id="EFU77683.1"/>
    </source>
</evidence>
<evidence type="ECO:0000313" key="6">
    <source>
        <dbReference type="Proteomes" id="UP000003434"/>
    </source>
</evidence>
<proteinExistence type="predicted"/>
<evidence type="ECO:0000259" key="4">
    <source>
        <dbReference type="PROSITE" id="PS50932"/>
    </source>
</evidence>
<dbReference type="EMBL" id="AEPW01000009">
    <property type="protein sequence ID" value="EFU77683.1"/>
    <property type="molecule type" value="Genomic_DNA"/>
</dbReference>
<organism evidence="5 6">
    <name type="scientific">Lachnoanaerobaculum saburreum DSM 3986</name>
    <dbReference type="NCBI Taxonomy" id="887325"/>
    <lineage>
        <taxon>Bacteria</taxon>
        <taxon>Bacillati</taxon>
        <taxon>Bacillota</taxon>
        <taxon>Clostridia</taxon>
        <taxon>Lachnospirales</taxon>
        <taxon>Lachnospiraceae</taxon>
        <taxon>Lachnoanaerobaculum</taxon>
    </lineage>
</organism>
<dbReference type="PROSITE" id="PS50932">
    <property type="entry name" value="HTH_LACI_2"/>
    <property type="match status" value="1"/>
</dbReference>
<dbReference type="GO" id="GO:0003700">
    <property type="term" value="F:DNA-binding transcription factor activity"/>
    <property type="evidence" value="ECO:0007669"/>
    <property type="project" value="TreeGrafter"/>
</dbReference>
<keyword evidence="2" id="KW-0238">DNA-binding</keyword>
<dbReference type="Pfam" id="PF13377">
    <property type="entry name" value="Peripla_BP_3"/>
    <property type="match status" value="1"/>
</dbReference>
<reference evidence="5 6" key="1">
    <citation type="submission" date="2010-12" db="EMBL/GenBank/DDBJ databases">
        <authorList>
            <person name="Muzny D."/>
            <person name="Qin X."/>
            <person name="Deng J."/>
            <person name="Jiang H."/>
            <person name="Liu Y."/>
            <person name="Qu J."/>
            <person name="Song X.-Z."/>
            <person name="Zhang L."/>
            <person name="Thornton R."/>
            <person name="Coyle M."/>
            <person name="Francisco L."/>
            <person name="Jackson L."/>
            <person name="Javaid M."/>
            <person name="Korchina V."/>
            <person name="Kovar C."/>
            <person name="Mata R."/>
            <person name="Mathew T."/>
            <person name="Ngo R."/>
            <person name="Nguyen L."/>
            <person name="Nguyen N."/>
            <person name="Okwuonu G."/>
            <person name="Ongeri F."/>
            <person name="Pham C."/>
            <person name="Simmons D."/>
            <person name="Wilczek-Boney K."/>
            <person name="Hale W."/>
            <person name="Jakkamsetti A."/>
            <person name="Pham P."/>
            <person name="Ruth R."/>
            <person name="San Lucas F."/>
            <person name="Warren J."/>
            <person name="Zhang J."/>
            <person name="Zhao Z."/>
            <person name="Zhou C."/>
            <person name="Zhu D."/>
            <person name="Lee S."/>
            <person name="Bess C."/>
            <person name="Blankenburg K."/>
            <person name="Forbes L."/>
            <person name="Fu Q."/>
            <person name="Gubbala S."/>
            <person name="Hirani K."/>
            <person name="Jayaseelan J.C."/>
            <person name="Lara F."/>
            <person name="Munidasa M."/>
            <person name="Palculict T."/>
            <person name="Patil S."/>
            <person name="Pu L.-L."/>
            <person name="Saada N."/>
            <person name="Tang L."/>
            <person name="Weissenberger G."/>
            <person name="Zhu Y."/>
            <person name="Hemphill L."/>
            <person name="Shang Y."/>
            <person name="Youmans B."/>
            <person name="Ayvaz T."/>
            <person name="Ross M."/>
            <person name="Santibanez J."/>
            <person name="Aqrawi P."/>
            <person name="Gross S."/>
            <person name="Joshi V."/>
            <person name="Fowler G."/>
            <person name="Nazareth L."/>
            <person name="Reid J."/>
            <person name="Worley K."/>
            <person name="Petrosino J."/>
            <person name="Highlander S."/>
            <person name="Gibbs R."/>
        </authorList>
    </citation>
    <scope>NUCLEOTIDE SEQUENCE [LARGE SCALE GENOMIC DNA]</scope>
    <source>
        <strain evidence="5 6">DSM 3986</strain>
    </source>
</reference>
<accession>E6LKM5</accession>